<dbReference type="InterPro" id="IPR030395">
    <property type="entry name" value="GP_PDE_dom"/>
</dbReference>
<evidence type="ECO:0000259" key="2">
    <source>
        <dbReference type="PROSITE" id="PS51704"/>
    </source>
</evidence>
<feature type="transmembrane region" description="Helical" evidence="1">
    <location>
        <begin position="31"/>
        <end position="50"/>
    </location>
</feature>
<evidence type="ECO:0000313" key="3">
    <source>
        <dbReference type="EMBL" id="CAI5446070.1"/>
    </source>
</evidence>
<dbReference type="GO" id="GO:0005886">
    <property type="term" value="C:plasma membrane"/>
    <property type="evidence" value="ECO:0007669"/>
    <property type="project" value="TreeGrafter"/>
</dbReference>
<reference evidence="3" key="1">
    <citation type="submission" date="2022-11" db="EMBL/GenBank/DDBJ databases">
        <authorList>
            <person name="Kikuchi T."/>
        </authorList>
    </citation>
    <scope>NUCLEOTIDE SEQUENCE</scope>
    <source>
        <strain evidence="3">PS1010</strain>
    </source>
</reference>
<evidence type="ECO:0000256" key="1">
    <source>
        <dbReference type="SAM" id="Phobius"/>
    </source>
</evidence>
<accession>A0A9P1IK37</accession>
<feature type="transmembrane region" description="Helical" evidence="1">
    <location>
        <begin position="6"/>
        <end position="24"/>
    </location>
</feature>
<gene>
    <name evidence="3" type="ORF">CAMP_LOCUS8707</name>
</gene>
<feature type="domain" description="GP-PDE" evidence="2">
    <location>
        <begin position="68"/>
        <end position="324"/>
    </location>
</feature>
<dbReference type="GO" id="GO:0070291">
    <property type="term" value="P:N-acylethanolamine metabolic process"/>
    <property type="evidence" value="ECO:0007669"/>
    <property type="project" value="TreeGrafter"/>
</dbReference>
<keyword evidence="1" id="KW-0472">Membrane</keyword>
<dbReference type="EMBL" id="CANHGI010000003">
    <property type="protein sequence ID" value="CAI5446070.1"/>
    <property type="molecule type" value="Genomic_DNA"/>
</dbReference>
<dbReference type="PANTHER" id="PTHR46320">
    <property type="entry name" value="GLYCEROPHOSPHODIESTER PHOSPHODIESTERASE 1"/>
    <property type="match status" value="1"/>
</dbReference>
<organism evidence="3 4">
    <name type="scientific">Caenorhabditis angaria</name>
    <dbReference type="NCBI Taxonomy" id="860376"/>
    <lineage>
        <taxon>Eukaryota</taxon>
        <taxon>Metazoa</taxon>
        <taxon>Ecdysozoa</taxon>
        <taxon>Nematoda</taxon>
        <taxon>Chromadorea</taxon>
        <taxon>Rhabditida</taxon>
        <taxon>Rhabditina</taxon>
        <taxon>Rhabditomorpha</taxon>
        <taxon>Rhabditoidea</taxon>
        <taxon>Rhabditidae</taxon>
        <taxon>Peloderinae</taxon>
        <taxon>Caenorhabditis</taxon>
    </lineage>
</organism>
<name>A0A9P1IK37_9PELO</name>
<dbReference type="GO" id="GO:0006580">
    <property type="term" value="P:ethanolamine metabolic process"/>
    <property type="evidence" value="ECO:0007669"/>
    <property type="project" value="TreeGrafter"/>
</dbReference>
<dbReference type="InterPro" id="IPR017946">
    <property type="entry name" value="PLC-like_Pdiesterase_TIM-brl"/>
</dbReference>
<comment type="caution">
    <text evidence="3">The sequence shown here is derived from an EMBL/GenBank/DDBJ whole genome shotgun (WGS) entry which is preliminary data.</text>
</comment>
<sequence length="324" mass="36827">MDLVTFLVYIAIVAIVYLFALLVYRSSLFRALFVLIAFLPIGLMLAFFIFRIPQLKNETHRTQFFENWKVGGHRGSSHDGIPENSLEAFLAVKNEGGQLAEMDIQITSDGVAVICHDSNVERLTGVNKDISSMTLAQFKQLTYSGTNITMPTFAEAVQFCVQNNIMMIWDVKNLDEALITQFVIQIRTYNLYSKVLVSGFNPIDTYFIKLADQKILTGFTWRMWELSTTDEDATINRFTGILHGIATVADVVVYSLTQSLIVPKFLGSDMIFYHVNDHSRYLEKAASDNNIYLAGWTSKNEYEMNWLKNYIKVPFLTDNVSLAP</sequence>
<dbReference type="GO" id="GO:0008889">
    <property type="term" value="F:glycerophosphodiester phosphodiesterase activity"/>
    <property type="evidence" value="ECO:0007669"/>
    <property type="project" value="TreeGrafter"/>
</dbReference>
<proteinExistence type="predicted"/>
<protein>
    <recommendedName>
        <fullName evidence="2">GP-PDE domain-containing protein</fullName>
    </recommendedName>
</protein>
<keyword evidence="1" id="KW-0812">Transmembrane</keyword>
<dbReference type="OrthoDB" id="197419at2759"/>
<dbReference type="Gene3D" id="3.20.20.190">
    <property type="entry name" value="Phosphatidylinositol (PI) phosphodiesterase"/>
    <property type="match status" value="1"/>
</dbReference>
<dbReference type="AlphaFoldDB" id="A0A9P1IK37"/>
<dbReference type="PANTHER" id="PTHR46320:SF2">
    <property type="entry name" value="GP-PDE DOMAIN-CONTAINING PROTEIN"/>
    <property type="match status" value="1"/>
</dbReference>
<dbReference type="PROSITE" id="PS51704">
    <property type="entry name" value="GP_PDE"/>
    <property type="match status" value="1"/>
</dbReference>
<keyword evidence="1" id="KW-1133">Transmembrane helix</keyword>
<dbReference type="Pfam" id="PF03009">
    <property type="entry name" value="GDPD"/>
    <property type="match status" value="1"/>
</dbReference>
<evidence type="ECO:0000313" key="4">
    <source>
        <dbReference type="Proteomes" id="UP001152747"/>
    </source>
</evidence>
<dbReference type="Proteomes" id="UP001152747">
    <property type="component" value="Unassembled WGS sequence"/>
</dbReference>
<keyword evidence="4" id="KW-1185">Reference proteome</keyword>
<dbReference type="SUPFAM" id="SSF51695">
    <property type="entry name" value="PLC-like phosphodiesterases"/>
    <property type="match status" value="1"/>
</dbReference>
<dbReference type="GO" id="GO:0006644">
    <property type="term" value="P:phospholipid metabolic process"/>
    <property type="evidence" value="ECO:0007669"/>
    <property type="project" value="TreeGrafter"/>
</dbReference>